<protein>
    <submittedName>
        <fullName evidence="1">Uncharacterized protein</fullName>
    </submittedName>
</protein>
<sequence>MFNTVVQLKVVCSKNKYSHNKDSSERILSINTSPSKFLITSRRLKETTKKAMLECNPKKKHYSLMSSECILIWNEIEELVDTLDTLQKQEELDDLDFKI</sequence>
<organism evidence="1">
    <name type="scientific">viral metagenome</name>
    <dbReference type="NCBI Taxonomy" id="1070528"/>
    <lineage>
        <taxon>unclassified sequences</taxon>
        <taxon>metagenomes</taxon>
        <taxon>organismal metagenomes</taxon>
    </lineage>
</organism>
<dbReference type="AlphaFoldDB" id="A0A6C0CTX1"/>
<name>A0A6C0CTX1_9ZZZZ</name>
<accession>A0A6C0CTX1</accession>
<proteinExistence type="predicted"/>
<reference evidence="1" key="1">
    <citation type="journal article" date="2020" name="Nature">
        <title>Giant virus diversity and host interactions through global metagenomics.</title>
        <authorList>
            <person name="Schulz F."/>
            <person name="Roux S."/>
            <person name="Paez-Espino D."/>
            <person name="Jungbluth S."/>
            <person name="Walsh D.A."/>
            <person name="Denef V.J."/>
            <person name="McMahon K.D."/>
            <person name="Konstantinidis K.T."/>
            <person name="Eloe-Fadrosh E.A."/>
            <person name="Kyrpides N.C."/>
            <person name="Woyke T."/>
        </authorList>
    </citation>
    <scope>NUCLEOTIDE SEQUENCE</scope>
    <source>
        <strain evidence="1">GVMAG-M-3300021964-36</strain>
    </source>
</reference>
<dbReference type="EMBL" id="MN739485">
    <property type="protein sequence ID" value="QHT07703.1"/>
    <property type="molecule type" value="Genomic_DNA"/>
</dbReference>
<evidence type="ECO:0000313" key="1">
    <source>
        <dbReference type="EMBL" id="QHT07703.1"/>
    </source>
</evidence>